<evidence type="ECO:0000313" key="3">
    <source>
        <dbReference type="EMBL" id="SNZ13219.1"/>
    </source>
</evidence>
<evidence type="ECO:0000256" key="1">
    <source>
        <dbReference type="SAM" id="Phobius"/>
    </source>
</evidence>
<accession>A0A285NUU7</accession>
<feature type="domain" description="Water stress and hypersensitive response" evidence="2">
    <location>
        <begin position="47"/>
        <end position="166"/>
    </location>
</feature>
<proteinExistence type="predicted"/>
<keyword evidence="4" id="KW-1185">Reference proteome</keyword>
<dbReference type="AlphaFoldDB" id="A0A285NUU7"/>
<dbReference type="Pfam" id="PF03168">
    <property type="entry name" value="LEA_2"/>
    <property type="match status" value="2"/>
</dbReference>
<gene>
    <name evidence="3" type="ORF">SAMN06269185_2082</name>
</gene>
<dbReference type="SMART" id="SM00769">
    <property type="entry name" value="WHy"/>
    <property type="match status" value="2"/>
</dbReference>
<feature type="domain" description="Water stress and hypersensitive response" evidence="2">
    <location>
        <begin position="199"/>
        <end position="319"/>
    </location>
</feature>
<keyword evidence="1" id="KW-1133">Transmembrane helix</keyword>
<dbReference type="EMBL" id="OBEJ01000002">
    <property type="protein sequence ID" value="SNZ13219.1"/>
    <property type="molecule type" value="Genomic_DNA"/>
</dbReference>
<dbReference type="GO" id="GO:0009269">
    <property type="term" value="P:response to desiccation"/>
    <property type="evidence" value="ECO:0007669"/>
    <property type="project" value="InterPro"/>
</dbReference>
<keyword evidence="1" id="KW-0812">Transmembrane</keyword>
<dbReference type="OrthoDB" id="105458at2157"/>
<protein>
    <submittedName>
        <fullName evidence="3">LEA14-like dessication related protein</fullName>
    </submittedName>
</protein>
<dbReference type="InterPro" id="IPR004864">
    <property type="entry name" value="LEA_2"/>
</dbReference>
<keyword evidence="1" id="KW-0472">Membrane</keyword>
<dbReference type="Proteomes" id="UP000219453">
    <property type="component" value="Unassembled WGS sequence"/>
</dbReference>
<name>A0A285NUU7_NATPI</name>
<dbReference type="SUPFAM" id="SSF117070">
    <property type="entry name" value="LEA14-like"/>
    <property type="match status" value="2"/>
</dbReference>
<reference evidence="3 4" key="1">
    <citation type="submission" date="2017-09" db="EMBL/GenBank/DDBJ databases">
        <authorList>
            <person name="Ehlers B."/>
            <person name="Leendertz F.H."/>
        </authorList>
    </citation>
    <scope>NUCLEOTIDE SEQUENCE [LARGE SCALE GENOMIC DNA]</scope>
    <source>
        <strain evidence="3 4">DSM 27208</strain>
    </source>
</reference>
<evidence type="ECO:0000259" key="2">
    <source>
        <dbReference type="SMART" id="SM00769"/>
    </source>
</evidence>
<feature type="transmembrane region" description="Helical" evidence="1">
    <location>
        <begin position="21"/>
        <end position="44"/>
    </location>
</feature>
<dbReference type="RefSeq" id="WP_097008986.1">
    <property type="nucleotide sequence ID" value="NZ_OBEJ01000002.1"/>
</dbReference>
<evidence type="ECO:0000313" key="4">
    <source>
        <dbReference type="Proteomes" id="UP000219453"/>
    </source>
</evidence>
<organism evidence="3 4">
    <name type="scientific">Natronoarchaeum philippinense</name>
    <dbReference type="NCBI Taxonomy" id="558529"/>
    <lineage>
        <taxon>Archaea</taxon>
        <taxon>Methanobacteriati</taxon>
        <taxon>Methanobacteriota</taxon>
        <taxon>Stenosarchaea group</taxon>
        <taxon>Halobacteria</taxon>
        <taxon>Halobacteriales</taxon>
        <taxon>Natronoarchaeaceae</taxon>
    </lineage>
</organism>
<dbReference type="InterPro" id="IPR013783">
    <property type="entry name" value="Ig-like_fold"/>
</dbReference>
<dbReference type="InterPro" id="IPR013990">
    <property type="entry name" value="WHy-dom"/>
</dbReference>
<dbReference type="Gene3D" id="2.60.40.10">
    <property type="entry name" value="Immunoglobulins"/>
    <property type="match status" value="2"/>
</dbReference>
<sequence length="330" mass="35533">MDLPDSLDAVVPLLLGSKLRIAGTVALSVVVVIGAAAGLGVLGVPSVAAVDNEFAGVNNSTTTIETDLVVSNPNPVGITLGDVRIDYTVSMNDVRVATGDREGVSLAPGNSTTELTTQMDNQQIPPWFASHVRNGEQSQLTVDANVTAERLGRSKQFTITRPIQTDLLGQFSSNETRPVRADDSALTGSPLVESPVMYVNETDAEWGAVTSEETPINVDFVAYNPQDYPLTVSSIDYEITMNDVLVGQGSSETNAAIPSEATERVQTRTAITNANLDEWWASHLENDQVTDLQIRFYATVEVEGQSFRVPVRALDHQDTIETHIFEDNAS</sequence>